<organism evidence="1 2">
    <name type="scientific">Persea americana</name>
    <name type="common">Avocado</name>
    <dbReference type="NCBI Taxonomy" id="3435"/>
    <lineage>
        <taxon>Eukaryota</taxon>
        <taxon>Viridiplantae</taxon>
        <taxon>Streptophyta</taxon>
        <taxon>Embryophyta</taxon>
        <taxon>Tracheophyta</taxon>
        <taxon>Spermatophyta</taxon>
        <taxon>Magnoliopsida</taxon>
        <taxon>Magnoliidae</taxon>
        <taxon>Laurales</taxon>
        <taxon>Lauraceae</taxon>
        <taxon>Persea</taxon>
    </lineage>
</organism>
<sequence length="184" mass="19829">MEDSTHSSMIRALSSKDPTPSSEESGWTMYFDDFMPSGNEESSASPSGCHRGSSSSLVSDAASYAAWKLQGSAKPSMAPAASFKKLSFKKRKTGAVLEDDSLEDTASSPVNSPKVIDLKQLGINPCKKDGDIDSCEEKEVSRGDCPEPTTDERNELCYAGNDCTELKKRGLCLVPLSVLVNYLE</sequence>
<protein>
    <submittedName>
        <fullName evidence="1">Uncharacterized protein</fullName>
    </submittedName>
</protein>
<evidence type="ECO:0000313" key="1">
    <source>
        <dbReference type="EMBL" id="KAJ8630351.1"/>
    </source>
</evidence>
<evidence type="ECO:0000313" key="2">
    <source>
        <dbReference type="Proteomes" id="UP001234297"/>
    </source>
</evidence>
<keyword evidence="2" id="KW-1185">Reference proteome</keyword>
<gene>
    <name evidence="1" type="ORF">MRB53_023674</name>
</gene>
<dbReference type="Proteomes" id="UP001234297">
    <property type="component" value="Chromosome 7"/>
</dbReference>
<reference evidence="1 2" key="1">
    <citation type="journal article" date="2022" name="Hortic Res">
        <title>A haplotype resolved chromosomal level avocado genome allows analysis of novel avocado genes.</title>
        <authorList>
            <person name="Nath O."/>
            <person name="Fletcher S.J."/>
            <person name="Hayward A."/>
            <person name="Shaw L.M."/>
            <person name="Masouleh A.K."/>
            <person name="Furtado A."/>
            <person name="Henry R.J."/>
            <person name="Mitter N."/>
        </authorList>
    </citation>
    <scope>NUCLEOTIDE SEQUENCE [LARGE SCALE GENOMIC DNA]</scope>
    <source>
        <strain evidence="2">cv. Hass</strain>
    </source>
</reference>
<proteinExistence type="predicted"/>
<name>A0ACC2LAW2_PERAE</name>
<dbReference type="EMBL" id="CM056815">
    <property type="protein sequence ID" value="KAJ8630351.1"/>
    <property type="molecule type" value="Genomic_DNA"/>
</dbReference>
<comment type="caution">
    <text evidence="1">The sequence shown here is derived from an EMBL/GenBank/DDBJ whole genome shotgun (WGS) entry which is preliminary data.</text>
</comment>
<accession>A0ACC2LAW2</accession>